<accession>A0A2S1END8</accession>
<dbReference type="AlphaFoldDB" id="A0A2S1END8"/>
<reference evidence="1 2" key="1">
    <citation type="submission" date="2018-03" db="EMBL/GenBank/DDBJ databases">
        <title>Complete Genome Sequence of the Chinese traditional Highland Barley wine Isolate Lactobacillus reuteri WHH1689.</title>
        <authorList>
            <person name="Chen S."/>
            <person name="Chen L."/>
            <person name="Chen L."/>
            <person name="Li Y."/>
        </authorList>
    </citation>
    <scope>NUCLEOTIDE SEQUENCE [LARGE SCALE GENOMIC DNA]</scope>
    <source>
        <strain evidence="1 2">WHH1689</strain>
    </source>
</reference>
<sequence>MALGAGGSIGPEASTTVLTSSMINWLGDRMRCWAASMRQQVSLWHGKMQTQDLVRAPRFSQLFPASE</sequence>
<dbReference type="EMBL" id="CP027805">
    <property type="protein sequence ID" value="AWD61437.1"/>
    <property type="molecule type" value="Genomic_DNA"/>
</dbReference>
<evidence type="ECO:0000313" key="1">
    <source>
        <dbReference type="EMBL" id="AWD61437.1"/>
    </source>
</evidence>
<evidence type="ECO:0000313" key="2">
    <source>
        <dbReference type="Proteomes" id="UP000244369"/>
    </source>
</evidence>
<gene>
    <name evidence="1" type="ORF">LWHH1689_0071</name>
</gene>
<dbReference type="Proteomes" id="UP000244369">
    <property type="component" value="Chromosome"/>
</dbReference>
<organism evidence="1 2">
    <name type="scientific">Limosilactobacillus reuteri</name>
    <name type="common">Lactobacillus reuteri</name>
    <dbReference type="NCBI Taxonomy" id="1598"/>
    <lineage>
        <taxon>Bacteria</taxon>
        <taxon>Bacillati</taxon>
        <taxon>Bacillota</taxon>
        <taxon>Bacilli</taxon>
        <taxon>Lactobacillales</taxon>
        <taxon>Lactobacillaceae</taxon>
        <taxon>Limosilactobacillus</taxon>
    </lineage>
</organism>
<proteinExistence type="predicted"/>
<protein>
    <submittedName>
        <fullName evidence="1">Voltage-gated chloride channel family protein</fullName>
    </submittedName>
</protein>
<name>A0A2S1END8_LIMRT</name>